<dbReference type="Gene3D" id="2.130.10.120">
    <property type="entry name" value="Prolyl oligopeptidase, N-terminal domain"/>
    <property type="match status" value="1"/>
</dbReference>
<dbReference type="Gene3D" id="3.40.50.1820">
    <property type="entry name" value="alpha/beta hydrolase"/>
    <property type="match status" value="1"/>
</dbReference>
<dbReference type="Pfam" id="PF00326">
    <property type="entry name" value="Peptidase_S9"/>
    <property type="match status" value="1"/>
</dbReference>
<name>A0A966HNR3_9PROT</name>
<evidence type="ECO:0000256" key="4">
    <source>
        <dbReference type="ARBA" id="ARBA00022825"/>
    </source>
</evidence>
<keyword evidence="4" id="KW-0720">Serine protease</keyword>
<dbReference type="PRINTS" id="PR00862">
    <property type="entry name" value="PROLIGOPTASE"/>
</dbReference>
<feature type="non-terminal residue" evidence="7">
    <location>
        <position position="1"/>
    </location>
</feature>
<dbReference type="InterPro" id="IPR002470">
    <property type="entry name" value="Peptidase_S9A"/>
</dbReference>
<proteinExistence type="inferred from homology"/>
<evidence type="ECO:0000313" key="8">
    <source>
        <dbReference type="Proteomes" id="UP000747791"/>
    </source>
</evidence>
<dbReference type="InterPro" id="IPR051543">
    <property type="entry name" value="Serine_Peptidase_S9A"/>
</dbReference>
<evidence type="ECO:0000256" key="3">
    <source>
        <dbReference type="ARBA" id="ARBA00022801"/>
    </source>
</evidence>
<dbReference type="PANTHER" id="PTHR11757:SF19">
    <property type="entry name" value="PROLYL ENDOPEPTIDASE-LIKE"/>
    <property type="match status" value="1"/>
</dbReference>
<comment type="caution">
    <text evidence="7">The sequence shown here is derived from an EMBL/GenBank/DDBJ whole genome shotgun (WGS) entry which is preliminary data.</text>
</comment>
<dbReference type="GO" id="GO:0006508">
    <property type="term" value="P:proteolysis"/>
    <property type="evidence" value="ECO:0007669"/>
    <property type="project" value="UniProtKB-KW"/>
</dbReference>
<dbReference type="PANTHER" id="PTHR11757">
    <property type="entry name" value="PROTEASE FAMILY S9A OLIGOPEPTIDASE"/>
    <property type="match status" value="1"/>
</dbReference>
<evidence type="ECO:0000259" key="6">
    <source>
        <dbReference type="Pfam" id="PF02897"/>
    </source>
</evidence>
<sequence>KNLEKKIFEELKSKIKNEDNSVPKKDGDYFYAYKYNKNSEYPIYYRKNIINNSEETILDCEKKSKTHTYFNVASISHSHNHKYVAYNIDTNGSEYFSIFIEDIETKKTLSNEIKNTTGDIIWSLDNSCIFYVGLDQNHRPTKVFKHKIGSDSKKDLLIYEEKDPSFFCSINLSKTKKYLFIRTADHETSEYLFINLKLNETSPILFKKRIKKIEYDLEHHDNYFLISTNLDNAKNFKIMTSNEKSHEKWEEFIPYNKINLILDFILLKDWLIRLERTEGSENIIILNLNNKNQHKISFDEEAYNLSLDHGYEYETDIFRYSYSSPTTPKSIFDYDCKLKKKELKKTQEVPSGHNKDDYICKKIFATAHDNEKIPITILYKKGIKLDSNNYVLLYGYGSYGISIPSNFSTNRLSLVDRGIIYAIAHVRGGKEKGYEWYENGKLLNKKNTFLDFISCAEKLCEDKYTSAKKIIAQGGSAGGLLMGYIANER</sequence>
<accession>A0A966HNR3</accession>
<dbReference type="EMBL" id="RGOB01000162">
    <property type="protein sequence ID" value="NCU53484.1"/>
    <property type="molecule type" value="Genomic_DNA"/>
</dbReference>
<feature type="domain" description="Peptidase S9 prolyl oligopeptidase catalytic" evidence="5">
    <location>
        <begin position="406"/>
        <end position="488"/>
    </location>
</feature>
<feature type="domain" description="Peptidase S9A N-terminal" evidence="6">
    <location>
        <begin position="2"/>
        <end position="346"/>
    </location>
</feature>
<comment type="similarity">
    <text evidence="1">Belongs to the peptidase S9A family.</text>
</comment>
<protein>
    <submittedName>
        <fullName evidence="7">S9 family peptidase</fullName>
    </submittedName>
</protein>
<gene>
    <name evidence="7" type="ORF">EBX74_04270</name>
</gene>
<keyword evidence="3" id="KW-0378">Hydrolase</keyword>
<dbReference type="InterPro" id="IPR023302">
    <property type="entry name" value="Pept_S9A_N"/>
</dbReference>
<evidence type="ECO:0000256" key="2">
    <source>
        <dbReference type="ARBA" id="ARBA00022670"/>
    </source>
</evidence>
<dbReference type="AlphaFoldDB" id="A0A966HNR3"/>
<dbReference type="SUPFAM" id="SSF50993">
    <property type="entry name" value="Peptidase/esterase 'gauge' domain"/>
    <property type="match status" value="1"/>
</dbReference>
<evidence type="ECO:0000259" key="5">
    <source>
        <dbReference type="Pfam" id="PF00326"/>
    </source>
</evidence>
<evidence type="ECO:0000313" key="7">
    <source>
        <dbReference type="EMBL" id="NCU53484.1"/>
    </source>
</evidence>
<dbReference type="Proteomes" id="UP000747791">
    <property type="component" value="Unassembled WGS sequence"/>
</dbReference>
<reference evidence="7" key="1">
    <citation type="submission" date="2018-10" db="EMBL/GenBank/DDBJ databases">
        <title>Iterative Subtractive Binning of Freshwater Chronoseries Metagenomes Recovers Nearly Complete Genomes from over Four Hundred Novel Species.</title>
        <authorList>
            <person name="Rodriguez-R L.M."/>
            <person name="Tsementzi D."/>
            <person name="Luo C."/>
            <person name="Konstantinidis K.T."/>
        </authorList>
    </citation>
    <scope>NUCLEOTIDE SEQUENCE</scope>
    <source>
        <strain evidence="7">WB8_2A_004</strain>
    </source>
</reference>
<dbReference type="GO" id="GO:0004252">
    <property type="term" value="F:serine-type endopeptidase activity"/>
    <property type="evidence" value="ECO:0007669"/>
    <property type="project" value="InterPro"/>
</dbReference>
<dbReference type="InterPro" id="IPR001375">
    <property type="entry name" value="Peptidase_S9_cat"/>
</dbReference>
<feature type="non-terminal residue" evidence="7">
    <location>
        <position position="489"/>
    </location>
</feature>
<dbReference type="SUPFAM" id="SSF53474">
    <property type="entry name" value="alpha/beta-Hydrolases"/>
    <property type="match status" value="1"/>
</dbReference>
<organism evidence="7 8">
    <name type="scientific">Candidatus Fonsibacter lacus</name>
    <dbReference type="NCBI Taxonomy" id="2576439"/>
    <lineage>
        <taxon>Bacteria</taxon>
        <taxon>Pseudomonadati</taxon>
        <taxon>Pseudomonadota</taxon>
        <taxon>Alphaproteobacteria</taxon>
        <taxon>Candidatus Pelagibacterales</taxon>
        <taxon>Candidatus Pelagibacterales incertae sedis</taxon>
        <taxon>Candidatus Fonsibacter</taxon>
    </lineage>
</organism>
<dbReference type="InterPro" id="IPR029058">
    <property type="entry name" value="AB_hydrolase_fold"/>
</dbReference>
<dbReference type="Pfam" id="PF02897">
    <property type="entry name" value="Peptidase_S9_N"/>
    <property type="match status" value="1"/>
</dbReference>
<evidence type="ECO:0000256" key="1">
    <source>
        <dbReference type="ARBA" id="ARBA00005228"/>
    </source>
</evidence>
<keyword evidence="2" id="KW-0645">Protease</keyword>